<dbReference type="Proteomes" id="UP000516437">
    <property type="component" value="Chromosome 6"/>
</dbReference>
<dbReference type="AlphaFoldDB" id="A0A6A1V9E5"/>
<keyword evidence="1" id="KW-0732">Signal</keyword>
<organism evidence="2 3">
    <name type="scientific">Morella rubra</name>
    <name type="common">Chinese bayberry</name>
    <dbReference type="NCBI Taxonomy" id="262757"/>
    <lineage>
        <taxon>Eukaryota</taxon>
        <taxon>Viridiplantae</taxon>
        <taxon>Streptophyta</taxon>
        <taxon>Embryophyta</taxon>
        <taxon>Tracheophyta</taxon>
        <taxon>Spermatophyta</taxon>
        <taxon>Magnoliopsida</taxon>
        <taxon>eudicotyledons</taxon>
        <taxon>Gunneridae</taxon>
        <taxon>Pentapetalae</taxon>
        <taxon>rosids</taxon>
        <taxon>fabids</taxon>
        <taxon>Fagales</taxon>
        <taxon>Myricaceae</taxon>
        <taxon>Morella</taxon>
    </lineage>
</organism>
<sequence length="95" mass="10449">MSFSYREILLTTLLIFNIFLASPQLGATRSFREGWVKKEGVLFESLREKDPPSGPNPCTYIPRGGPGKCTLNGMNLAGDVVHKSLVFPALPMADH</sequence>
<dbReference type="EMBL" id="RXIC02000024">
    <property type="protein sequence ID" value="KAB1208796.1"/>
    <property type="molecule type" value="Genomic_DNA"/>
</dbReference>
<evidence type="ECO:0000313" key="3">
    <source>
        <dbReference type="Proteomes" id="UP000516437"/>
    </source>
</evidence>
<dbReference type="OrthoDB" id="1716208at2759"/>
<dbReference type="PANTHER" id="PTHR33592:SF20">
    <property type="match status" value="1"/>
</dbReference>
<feature type="signal peptide" evidence="1">
    <location>
        <begin position="1"/>
        <end position="28"/>
    </location>
</feature>
<evidence type="ECO:0000313" key="2">
    <source>
        <dbReference type="EMBL" id="KAB1208796.1"/>
    </source>
</evidence>
<keyword evidence="3" id="KW-1185">Reference proteome</keyword>
<proteinExistence type="predicted"/>
<protein>
    <submittedName>
        <fullName evidence="2">Uncharacterized protein</fullName>
    </submittedName>
</protein>
<reference evidence="2 3" key="1">
    <citation type="journal article" date="2019" name="Plant Biotechnol. J.">
        <title>The red bayberry genome and genetic basis of sex determination.</title>
        <authorList>
            <person name="Jia H.M."/>
            <person name="Jia H.J."/>
            <person name="Cai Q.L."/>
            <person name="Wang Y."/>
            <person name="Zhao H.B."/>
            <person name="Yang W.F."/>
            <person name="Wang G.Y."/>
            <person name="Li Y.H."/>
            <person name="Zhan D.L."/>
            <person name="Shen Y.T."/>
            <person name="Niu Q.F."/>
            <person name="Chang L."/>
            <person name="Qiu J."/>
            <person name="Zhao L."/>
            <person name="Xie H.B."/>
            <person name="Fu W.Y."/>
            <person name="Jin J."/>
            <person name="Li X.W."/>
            <person name="Jiao Y."/>
            <person name="Zhou C.C."/>
            <person name="Tu T."/>
            <person name="Chai C.Y."/>
            <person name="Gao J.L."/>
            <person name="Fan L.J."/>
            <person name="van de Weg E."/>
            <person name="Wang J.Y."/>
            <person name="Gao Z.S."/>
        </authorList>
    </citation>
    <scope>NUCLEOTIDE SEQUENCE [LARGE SCALE GENOMIC DNA]</scope>
    <source>
        <tissue evidence="2">Leaves</tissue>
    </source>
</reference>
<comment type="caution">
    <text evidence="2">The sequence shown here is derived from an EMBL/GenBank/DDBJ whole genome shotgun (WGS) entry which is preliminary data.</text>
</comment>
<accession>A0A6A1V9E5</accession>
<feature type="chain" id="PRO_5025654862" evidence="1">
    <location>
        <begin position="29"/>
        <end position="95"/>
    </location>
</feature>
<gene>
    <name evidence="2" type="ORF">CJ030_MR6G007066</name>
</gene>
<dbReference type="PANTHER" id="PTHR33592">
    <property type="entry name" value="TRANSMEMBRANE PROTEIN"/>
    <property type="match status" value="1"/>
</dbReference>
<name>A0A6A1V9E5_9ROSI</name>
<evidence type="ECO:0000256" key="1">
    <source>
        <dbReference type="SAM" id="SignalP"/>
    </source>
</evidence>